<keyword evidence="1" id="KW-0238">DNA-binding</keyword>
<feature type="non-terminal residue" evidence="3">
    <location>
        <position position="1"/>
    </location>
</feature>
<evidence type="ECO:0000256" key="1">
    <source>
        <dbReference type="ARBA" id="ARBA00023125"/>
    </source>
</evidence>
<feature type="domain" description="HTH luxR-type" evidence="2">
    <location>
        <begin position="1"/>
        <end position="55"/>
    </location>
</feature>
<proteinExistence type="predicted"/>
<protein>
    <submittedName>
        <fullName evidence="3">Helix-turn-helix transcriptional regulator</fullName>
    </submittedName>
</protein>
<keyword evidence="4" id="KW-1185">Reference proteome</keyword>
<dbReference type="InterPro" id="IPR036388">
    <property type="entry name" value="WH-like_DNA-bd_sf"/>
</dbReference>
<evidence type="ECO:0000313" key="3">
    <source>
        <dbReference type="EMBL" id="TGD36200.1"/>
    </source>
</evidence>
<dbReference type="Pfam" id="PF00196">
    <property type="entry name" value="GerE"/>
    <property type="match status" value="1"/>
</dbReference>
<dbReference type="Gene3D" id="1.10.10.10">
    <property type="entry name" value="Winged helix-like DNA-binding domain superfamily/Winged helix DNA-binding domain"/>
    <property type="match status" value="1"/>
</dbReference>
<comment type="caution">
    <text evidence="3">The sequence shown here is derived from an EMBL/GenBank/DDBJ whole genome shotgun (WGS) entry which is preliminary data.</text>
</comment>
<dbReference type="PROSITE" id="PS50043">
    <property type="entry name" value="HTH_LUXR_2"/>
    <property type="match status" value="1"/>
</dbReference>
<evidence type="ECO:0000313" key="4">
    <source>
        <dbReference type="Proteomes" id="UP000298196"/>
    </source>
</evidence>
<accession>A0A4Z0KG93</accession>
<dbReference type="GO" id="GO:0003677">
    <property type="term" value="F:DNA binding"/>
    <property type="evidence" value="ECO:0007669"/>
    <property type="project" value="UniProtKB-KW"/>
</dbReference>
<evidence type="ECO:0000259" key="2">
    <source>
        <dbReference type="PROSITE" id="PS50043"/>
    </source>
</evidence>
<dbReference type="SMART" id="SM00421">
    <property type="entry name" value="HTH_LUXR"/>
    <property type="match status" value="1"/>
</dbReference>
<organism evidence="3 4">
    <name type="scientific">Salmonella enterica subsp. enterica serovar Poona</name>
    <dbReference type="NCBI Taxonomy" id="436295"/>
    <lineage>
        <taxon>Bacteria</taxon>
        <taxon>Pseudomonadati</taxon>
        <taxon>Pseudomonadota</taxon>
        <taxon>Gammaproteobacteria</taxon>
        <taxon>Enterobacterales</taxon>
        <taxon>Enterobacteriaceae</taxon>
        <taxon>Salmonella</taxon>
    </lineage>
</organism>
<dbReference type="GO" id="GO:0006355">
    <property type="term" value="P:regulation of DNA-templated transcription"/>
    <property type="evidence" value="ECO:0007669"/>
    <property type="project" value="InterPro"/>
</dbReference>
<dbReference type="InterPro" id="IPR016032">
    <property type="entry name" value="Sig_transdc_resp-reg_C-effctor"/>
</dbReference>
<dbReference type="InterPro" id="IPR000792">
    <property type="entry name" value="Tscrpt_reg_LuxR_C"/>
</dbReference>
<dbReference type="AlphaFoldDB" id="A0A4Z0KG93"/>
<name>A0A4Z0KG93_SALET</name>
<dbReference type="EMBL" id="PYKI01003270">
    <property type="protein sequence ID" value="TGD36200.1"/>
    <property type="molecule type" value="Genomic_DNA"/>
</dbReference>
<dbReference type="SUPFAM" id="SSF46894">
    <property type="entry name" value="C-terminal effector domain of the bipartite response regulators"/>
    <property type="match status" value="1"/>
</dbReference>
<dbReference type="Proteomes" id="UP000298196">
    <property type="component" value="Unassembled WGS sequence"/>
</dbReference>
<reference evidence="3 4" key="1">
    <citation type="submission" date="2018-03" db="EMBL/GenBank/DDBJ databases">
        <title>Non-Typhoidal Salmonella genome sequencing and assembly.</title>
        <authorList>
            <person name="Matchawe C."/>
        </authorList>
    </citation>
    <scope>NUCLEOTIDE SEQUENCE [LARGE SCALE GENOMIC DNA]</scope>
    <source>
        <strain evidence="3 4">22sa</strain>
    </source>
</reference>
<gene>
    <name evidence="3" type="ORF">C9F07_32915</name>
</gene>
<sequence>HRPALRLSTSGPSTDPTAGALAAAATTIKTHIRNLYQKLGVAHRQDAVQHAQQLLKMMGYGV</sequence>